<proteinExistence type="predicted"/>
<evidence type="ECO:0000313" key="1">
    <source>
        <dbReference type="EMBL" id="RHZ78503.1"/>
    </source>
</evidence>
<dbReference type="AlphaFoldDB" id="A0A397J066"/>
<comment type="caution">
    <text evidence="1">The sequence shown here is derived from an EMBL/GenBank/DDBJ whole genome shotgun (WGS) entry which is preliminary data.</text>
</comment>
<gene>
    <name evidence="1" type="ORF">Glove_162g96</name>
</gene>
<reference evidence="1 2" key="1">
    <citation type="submission" date="2018-08" db="EMBL/GenBank/DDBJ databases">
        <title>Genome and evolution of the arbuscular mycorrhizal fungus Diversispora epigaea (formerly Glomus versiforme) and its bacterial endosymbionts.</title>
        <authorList>
            <person name="Sun X."/>
            <person name="Fei Z."/>
            <person name="Harrison M."/>
        </authorList>
    </citation>
    <scope>NUCLEOTIDE SEQUENCE [LARGE SCALE GENOMIC DNA]</scope>
    <source>
        <strain evidence="1 2">IT104</strain>
    </source>
</reference>
<evidence type="ECO:0000313" key="2">
    <source>
        <dbReference type="Proteomes" id="UP000266861"/>
    </source>
</evidence>
<accession>A0A397J066</accession>
<dbReference type="EMBL" id="PQFF01000153">
    <property type="protein sequence ID" value="RHZ78503.1"/>
    <property type="molecule type" value="Genomic_DNA"/>
</dbReference>
<keyword evidence="2" id="KW-1185">Reference proteome</keyword>
<protein>
    <submittedName>
        <fullName evidence="1">Uncharacterized protein</fullName>
    </submittedName>
</protein>
<dbReference type="Proteomes" id="UP000266861">
    <property type="component" value="Unassembled WGS sequence"/>
</dbReference>
<sequence length="90" mass="10289">MNVGGVLTPSNNWDQLQNIRTFYQPLDFNLLNQQLAEAHLTASDRSNNSDTDTENEMANAVLDYLEDNLHNHISLRVDPFYGNEIQDPLQ</sequence>
<organism evidence="1 2">
    <name type="scientific">Diversispora epigaea</name>
    <dbReference type="NCBI Taxonomy" id="1348612"/>
    <lineage>
        <taxon>Eukaryota</taxon>
        <taxon>Fungi</taxon>
        <taxon>Fungi incertae sedis</taxon>
        <taxon>Mucoromycota</taxon>
        <taxon>Glomeromycotina</taxon>
        <taxon>Glomeromycetes</taxon>
        <taxon>Diversisporales</taxon>
        <taxon>Diversisporaceae</taxon>
        <taxon>Diversispora</taxon>
    </lineage>
</organism>
<name>A0A397J066_9GLOM</name>